<proteinExistence type="predicted"/>
<dbReference type="RefSeq" id="WP_349279701.1">
    <property type="nucleotide sequence ID" value="NZ_CBCSCU010000013.1"/>
</dbReference>
<evidence type="ECO:0000256" key="1">
    <source>
        <dbReference type="SAM" id="MobiDB-lite"/>
    </source>
</evidence>
<sequence length="366" mass="41163">MNAPARYTPRIKNKKWSTIVCDGNNNQGIHDLRQFKKLIAMLERAAHEWRNARLFHIILTGATRDIYQQVLTKFCRQLRAAGAQCDFKAAIEHDSKKGLHQHVMFVLSTDKRPSRYITAADETGVVEASLLRQVVREVQAECNTLACRVQPPTSRTVAYIELNQTNNEFLNEAVEWASYILKARSKLPASEGRCYTSSRPARRARCDKVNQGATPLVCQANAVSAGTNLKIIRFPPTASGQKCSKTPVFSGISHFIGIPDYVSPLKACRKQLEKRCLSHFSHDFSPIPHRPPPARRFSSRLTLGQPGTAKTSMHSTRRMTSRAGIRLHPPRSEVVSCDLGLKQSFYLGQKILNKTYELGHNTHTNF</sequence>
<dbReference type="AlphaFoldDB" id="A0AAU7LRS0"/>
<dbReference type="EMBL" id="CP157675">
    <property type="protein sequence ID" value="XBP70377.1"/>
    <property type="molecule type" value="Genomic_DNA"/>
</dbReference>
<organism evidence="2">
    <name type="scientific">Polaromonas hydrogenivorans</name>
    <dbReference type="NCBI Taxonomy" id="335476"/>
    <lineage>
        <taxon>Bacteria</taxon>
        <taxon>Pseudomonadati</taxon>
        <taxon>Pseudomonadota</taxon>
        <taxon>Betaproteobacteria</taxon>
        <taxon>Burkholderiales</taxon>
        <taxon>Comamonadaceae</taxon>
        <taxon>Polaromonas</taxon>
    </lineage>
</organism>
<gene>
    <name evidence="2" type="ORF">ABLV49_00630</name>
</gene>
<accession>A0AAU7LRS0</accession>
<name>A0AAU7LRS0_9BURK</name>
<protein>
    <submittedName>
        <fullName evidence="2">Uncharacterized protein</fullName>
    </submittedName>
</protein>
<evidence type="ECO:0000313" key="2">
    <source>
        <dbReference type="EMBL" id="XBP70377.1"/>
    </source>
</evidence>
<feature type="region of interest" description="Disordered" evidence="1">
    <location>
        <begin position="287"/>
        <end position="327"/>
    </location>
</feature>
<reference evidence="2" key="1">
    <citation type="submission" date="2024-05" db="EMBL/GenBank/DDBJ databases">
        <authorList>
            <person name="Bunk B."/>
            <person name="Swiderski J."/>
            <person name="Sproer C."/>
            <person name="Thiel V."/>
        </authorList>
    </citation>
    <scope>NUCLEOTIDE SEQUENCE</scope>
    <source>
        <strain evidence="2">DSM 17735</strain>
    </source>
</reference>